<reference evidence="1 2" key="2">
    <citation type="journal article" date="2017" name="Genome Biol. Evol.">
        <title>Trajectories and Drivers of Genome Evolution in Surface-Associated Marine Phaeobacter.</title>
        <authorList>
            <person name="Freese H.M."/>
            <person name="Sikorski J."/>
            <person name="Bunk B."/>
            <person name="Scheuner C."/>
            <person name="Meier-Kolthoff J.P."/>
            <person name="Sproer C."/>
            <person name="Gram L."/>
            <person name="Overmann J."/>
        </authorList>
    </citation>
    <scope>NUCLEOTIDE SEQUENCE [LARGE SCALE GENOMIC DNA]</scope>
    <source>
        <strain evidence="1 2">P36</strain>
    </source>
</reference>
<dbReference type="EMBL" id="CP010643">
    <property type="protein sequence ID" value="ATG35880.1"/>
    <property type="molecule type" value="Genomic_DNA"/>
</dbReference>
<proteinExistence type="predicted"/>
<organism evidence="1 2">
    <name type="scientific">Phaeobacter piscinae</name>
    <dbReference type="NCBI Taxonomy" id="1580596"/>
    <lineage>
        <taxon>Bacteria</taxon>
        <taxon>Pseudomonadati</taxon>
        <taxon>Pseudomonadota</taxon>
        <taxon>Alphaproteobacteria</taxon>
        <taxon>Rhodobacterales</taxon>
        <taxon>Roseobacteraceae</taxon>
        <taxon>Phaeobacter</taxon>
    </lineage>
</organism>
<dbReference type="Proteomes" id="UP000218891">
    <property type="component" value="Chromosome"/>
</dbReference>
<evidence type="ECO:0000313" key="1">
    <source>
        <dbReference type="EMBL" id="ATG35880.1"/>
    </source>
</evidence>
<accession>A0ABN5DEW8</accession>
<reference evidence="1 2" key="1">
    <citation type="journal article" date="2017" name="Front. Microbiol.">
        <title>Phaeobacter piscinae sp. nov., a species of the Roseobacter group and potential aquaculture probiont.</title>
        <authorList>
            <person name="Sonnenschein E.C."/>
            <person name="Phippen C.B.W."/>
            <person name="Nielsen K.F."/>
            <person name="Mateiu R.V."/>
            <person name="Melchiorsen J."/>
            <person name="Gram L."/>
            <person name="Overmann J."/>
            <person name="Freese H.M."/>
        </authorList>
    </citation>
    <scope>NUCLEOTIDE SEQUENCE [LARGE SCALE GENOMIC DNA]</scope>
    <source>
        <strain evidence="1 2">P36</strain>
    </source>
</reference>
<evidence type="ECO:0000313" key="2">
    <source>
        <dbReference type="Proteomes" id="UP000218891"/>
    </source>
</evidence>
<reference evidence="1 2" key="4">
    <citation type="journal article" date="2018" name="Environ. Microbiol. Rep.">
        <title>Phylogenetic distribution of roseobacticides in the Roseobacter group and their effect on microalgae.</title>
        <authorList>
            <person name="Sonnenschein E.C."/>
            <person name="Phippen C.B."/>
            <person name="Bentzon-Tilia M."/>
            <person name="Rasmussen S.A."/>
            <person name="Nielsen K.F."/>
            <person name="Gram L."/>
        </authorList>
    </citation>
    <scope>NUCLEOTIDE SEQUENCE [LARGE SCALE GENOMIC DNA]</scope>
    <source>
        <strain evidence="1 2">P36</strain>
    </source>
</reference>
<gene>
    <name evidence="1" type="ORF">PhaeoP36_01738</name>
</gene>
<reference evidence="1 2" key="3">
    <citation type="journal article" date="2017" name="Int. J. Syst. Evol. Microbiol.">
        <title>Adaptation of Surface-Associated Bacteria to the Open Ocean: A Genomically Distinct Subpopulation of Phaeobacter gallaeciensis Colonizes Pacific Mesozooplankton.</title>
        <authorList>
            <person name="Freese H.M."/>
            <person name="Methner A."/>
            <person name="Overmann J."/>
        </authorList>
    </citation>
    <scope>NUCLEOTIDE SEQUENCE [LARGE SCALE GENOMIC DNA]</scope>
    <source>
        <strain evidence="1 2">P36</strain>
    </source>
</reference>
<protein>
    <submittedName>
        <fullName evidence="1">Uncharacterized protein</fullName>
    </submittedName>
</protein>
<keyword evidence="2" id="KW-1185">Reference proteome</keyword>
<sequence length="70" mass="7979">MSQRIREEYREAVSLLCQVSELEDGEQREALLHSLAKSPVLPELIDTILRAIVAGHQPELDRLLDRKSGR</sequence>
<name>A0ABN5DEW8_9RHOB</name>